<dbReference type="EMBL" id="QVQW01000003">
    <property type="protein sequence ID" value="RKU48841.1"/>
    <property type="molecule type" value="Genomic_DNA"/>
</dbReference>
<comment type="caution">
    <text evidence="2">The sequence shown here is derived from an EMBL/GenBank/DDBJ whole genome shotgun (WGS) entry which is preliminary data.</text>
</comment>
<organism evidence="2 3">
    <name type="scientific">Coniochaeta pulveracea</name>
    <dbReference type="NCBI Taxonomy" id="177199"/>
    <lineage>
        <taxon>Eukaryota</taxon>
        <taxon>Fungi</taxon>
        <taxon>Dikarya</taxon>
        <taxon>Ascomycota</taxon>
        <taxon>Pezizomycotina</taxon>
        <taxon>Sordariomycetes</taxon>
        <taxon>Sordariomycetidae</taxon>
        <taxon>Coniochaetales</taxon>
        <taxon>Coniochaetaceae</taxon>
        <taxon>Coniochaeta</taxon>
    </lineage>
</organism>
<dbReference type="AlphaFoldDB" id="A0A420YLW8"/>
<evidence type="ECO:0000256" key="1">
    <source>
        <dbReference type="SAM" id="MobiDB-lite"/>
    </source>
</evidence>
<sequence length="99" mass="11375">MSAGSSSDHCSSYRTTSDWSLASESRRAQRIPWRELDSARGGVFSVLQYLFPEGGYKVQMVQGEYEIKAPREIVKDDVRRFKRLVERSNGHKPSSSQRY</sequence>
<name>A0A420YLW8_9PEZI</name>
<evidence type="ECO:0000313" key="2">
    <source>
        <dbReference type="EMBL" id="RKU48841.1"/>
    </source>
</evidence>
<keyword evidence="3" id="KW-1185">Reference proteome</keyword>
<gene>
    <name evidence="2" type="ORF">DL546_007425</name>
</gene>
<proteinExistence type="predicted"/>
<evidence type="ECO:0000313" key="3">
    <source>
        <dbReference type="Proteomes" id="UP000275385"/>
    </source>
</evidence>
<dbReference type="Proteomes" id="UP000275385">
    <property type="component" value="Unassembled WGS sequence"/>
</dbReference>
<reference evidence="2 3" key="1">
    <citation type="submission" date="2018-08" db="EMBL/GenBank/DDBJ databases">
        <title>Draft genome of the lignicolous fungus Coniochaeta pulveracea.</title>
        <authorList>
            <person name="Borstlap C.J."/>
            <person name="De Witt R.N."/>
            <person name="Botha A."/>
            <person name="Volschenk H."/>
        </authorList>
    </citation>
    <scope>NUCLEOTIDE SEQUENCE [LARGE SCALE GENOMIC DNA]</scope>
    <source>
        <strain evidence="2 3">CAB683</strain>
    </source>
</reference>
<feature type="region of interest" description="Disordered" evidence="1">
    <location>
        <begin position="1"/>
        <end position="26"/>
    </location>
</feature>
<accession>A0A420YLW8</accession>
<feature type="compositionally biased region" description="Polar residues" evidence="1">
    <location>
        <begin position="1"/>
        <end position="23"/>
    </location>
</feature>
<protein>
    <submittedName>
        <fullName evidence="2">Uncharacterized protein</fullName>
    </submittedName>
</protein>